<dbReference type="PANTHER" id="PTHR42760:SF37">
    <property type="entry name" value="CLAVALDEHYDE DEHYDROGENASE"/>
    <property type="match status" value="1"/>
</dbReference>
<dbReference type="EMBL" id="JALJOV010000531">
    <property type="protein sequence ID" value="KAK9862986.1"/>
    <property type="molecule type" value="Genomic_DNA"/>
</dbReference>
<evidence type="ECO:0000256" key="3">
    <source>
        <dbReference type="RuleBase" id="RU000363"/>
    </source>
</evidence>
<keyword evidence="5" id="KW-1185">Reference proteome</keyword>
<dbReference type="PRINTS" id="PR00081">
    <property type="entry name" value="GDHRDH"/>
</dbReference>
<dbReference type="SUPFAM" id="SSF51735">
    <property type="entry name" value="NAD(P)-binding Rossmann-fold domains"/>
    <property type="match status" value="1"/>
</dbReference>
<evidence type="ECO:0000256" key="2">
    <source>
        <dbReference type="ARBA" id="ARBA00023002"/>
    </source>
</evidence>
<dbReference type="PANTHER" id="PTHR42760">
    <property type="entry name" value="SHORT-CHAIN DEHYDROGENASES/REDUCTASES FAMILY MEMBER"/>
    <property type="match status" value="1"/>
</dbReference>
<comment type="caution">
    <text evidence="4">The sequence shown here is derived from an EMBL/GenBank/DDBJ whole genome shotgun (WGS) entry which is preliminary data.</text>
</comment>
<comment type="similarity">
    <text evidence="1 3">Belongs to the short-chain dehydrogenases/reductases (SDR) family.</text>
</comment>
<keyword evidence="2" id="KW-0560">Oxidoreductase</keyword>
<accession>A0AAW1T1X5</accession>
<proteinExistence type="inferred from homology"/>
<dbReference type="InterPro" id="IPR002347">
    <property type="entry name" value="SDR_fam"/>
</dbReference>
<gene>
    <name evidence="4" type="ORF">WJX84_002826</name>
</gene>
<sequence length="183" mass="20028">MRKILQDAGGKLDVLVTNAGVLEQWRPFAETEPEEWWGTWEVNIRGSYLAARAATQSMLQRGQGGTIILISSAGSLRAKPGASAYQTTKLAINRLANFIHADHASQGIRAFAVHPGGVKTDLAYGMPQDMHHILVDSPYLSGAMCVWLGTDRADFLRGRSPSECWLSGFQQDMERDGSADVRP</sequence>
<protein>
    <submittedName>
        <fullName evidence="4">Uncharacterized protein</fullName>
    </submittedName>
</protein>
<dbReference type="PRINTS" id="PR00080">
    <property type="entry name" value="SDRFAMILY"/>
</dbReference>
<dbReference type="InterPro" id="IPR036291">
    <property type="entry name" value="NAD(P)-bd_dom_sf"/>
</dbReference>
<dbReference type="AlphaFoldDB" id="A0AAW1T1X5"/>
<dbReference type="GO" id="GO:0016616">
    <property type="term" value="F:oxidoreductase activity, acting on the CH-OH group of donors, NAD or NADP as acceptor"/>
    <property type="evidence" value="ECO:0007669"/>
    <property type="project" value="TreeGrafter"/>
</dbReference>
<organism evidence="4 5">
    <name type="scientific">Apatococcus fuscideae</name>
    <dbReference type="NCBI Taxonomy" id="2026836"/>
    <lineage>
        <taxon>Eukaryota</taxon>
        <taxon>Viridiplantae</taxon>
        <taxon>Chlorophyta</taxon>
        <taxon>core chlorophytes</taxon>
        <taxon>Trebouxiophyceae</taxon>
        <taxon>Chlorellales</taxon>
        <taxon>Chlorellaceae</taxon>
        <taxon>Apatococcus</taxon>
    </lineage>
</organism>
<name>A0AAW1T1X5_9CHLO</name>
<dbReference type="Gene3D" id="3.40.50.720">
    <property type="entry name" value="NAD(P)-binding Rossmann-like Domain"/>
    <property type="match status" value="1"/>
</dbReference>
<reference evidence="4 5" key="1">
    <citation type="journal article" date="2024" name="Nat. Commun.">
        <title>Phylogenomics reveals the evolutionary origins of lichenization in chlorophyte algae.</title>
        <authorList>
            <person name="Puginier C."/>
            <person name="Libourel C."/>
            <person name="Otte J."/>
            <person name="Skaloud P."/>
            <person name="Haon M."/>
            <person name="Grisel S."/>
            <person name="Petersen M."/>
            <person name="Berrin J.G."/>
            <person name="Delaux P.M."/>
            <person name="Dal Grande F."/>
            <person name="Keller J."/>
        </authorList>
    </citation>
    <scope>NUCLEOTIDE SEQUENCE [LARGE SCALE GENOMIC DNA]</scope>
    <source>
        <strain evidence="4 5">SAG 2523</strain>
    </source>
</reference>
<dbReference type="CDD" id="cd05233">
    <property type="entry name" value="SDR_c"/>
    <property type="match status" value="1"/>
</dbReference>
<evidence type="ECO:0000256" key="1">
    <source>
        <dbReference type="ARBA" id="ARBA00006484"/>
    </source>
</evidence>
<evidence type="ECO:0000313" key="4">
    <source>
        <dbReference type="EMBL" id="KAK9862986.1"/>
    </source>
</evidence>
<evidence type="ECO:0000313" key="5">
    <source>
        <dbReference type="Proteomes" id="UP001485043"/>
    </source>
</evidence>
<dbReference type="Pfam" id="PF00106">
    <property type="entry name" value="adh_short"/>
    <property type="match status" value="1"/>
</dbReference>
<dbReference type="Proteomes" id="UP001485043">
    <property type="component" value="Unassembled WGS sequence"/>
</dbReference>